<dbReference type="InterPro" id="IPR012867">
    <property type="entry name" value="DUF1648"/>
</dbReference>
<protein>
    <submittedName>
        <fullName evidence="3">DUF1648 domain-containing protein</fullName>
    </submittedName>
</protein>
<name>A0A1S2NXE6_9ACTN</name>
<accession>A0A1S2NXE6</accession>
<sequence>MNERGNGATWGVAGWTAGILALLVGMPLAASGRLPERLATHWNGAGDPDGSMPLWAAVFIPALIWLVLASGAVIVWRRTDVAREWVPAVLMTGLFLVGTQASIVHANLDRTDWHEARSVTVWVVAALAVAGAAGLIVWLAGRRVPAPWRETADSPVMDLPEGQRLVWFSRASSPWMYGAFAVTGLVAMAALLVGVVGLTSLDWSLIVPLALASILLLGLASVEARVSETGLRVAFGPFGWPARRWSVGDIESARSEARTAAQVGGLGYRLNRLGTTVMLRGGECLVIRARGRDFAVSVDDAARGAALLNSLRAQHPSR</sequence>
<dbReference type="Pfam" id="PF07853">
    <property type="entry name" value="DUF1648"/>
    <property type="match status" value="1"/>
</dbReference>
<evidence type="ECO:0000313" key="4">
    <source>
        <dbReference type="Proteomes" id="UP000179935"/>
    </source>
</evidence>
<feature type="transmembrane region" description="Helical" evidence="1">
    <location>
        <begin position="88"/>
        <end position="108"/>
    </location>
</feature>
<keyword evidence="1" id="KW-1133">Transmembrane helix</keyword>
<dbReference type="AlphaFoldDB" id="A0A1S2NXE6"/>
<dbReference type="STRING" id="1428652.BIV24_26820"/>
<feature type="transmembrane region" description="Helical" evidence="1">
    <location>
        <begin position="120"/>
        <end position="140"/>
    </location>
</feature>
<keyword evidence="1" id="KW-0472">Membrane</keyword>
<comment type="caution">
    <text evidence="3">The sequence shown here is derived from an EMBL/GenBank/DDBJ whole genome shotgun (WGS) entry which is preliminary data.</text>
</comment>
<evidence type="ECO:0000313" key="3">
    <source>
        <dbReference type="EMBL" id="OIJ86137.1"/>
    </source>
</evidence>
<feature type="transmembrane region" description="Helical" evidence="1">
    <location>
        <begin position="203"/>
        <end position="222"/>
    </location>
</feature>
<feature type="transmembrane region" description="Helical" evidence="1">
    <location>
        <begin position="12"/>
        <end position="34"/>
    </location>
</feature>
<reference evidence="3 4" key="1">
    <citation type="submission" date="2016-10" db="EMBL/GenBank/DDBJ databases">
        <title>Genome sequence of Streptomyces sp. MUSC 93.</title>
        <authorList>
            <person name="Lee L.-H."/>
            <person name="Ser H.-L."/>
            <person name="Law J.W.-F."/>
        </authorList>
    </citation>
    <scope>NUCLEOTIDE SEQUENCE [LARGE SCALE GENOMIC DNA]</scope>
    <source>
        <strain evidence="3 4">MUSC 93</strain>
    </source>
</reference>
<organism evidence="3 4">
    <name type="scientific">Streptomyces colonosanans</name>
    <dbReference type="NCBI Taxonomy" id="1428652"/>
    <lineage>
        <taxon>Bacteria</taxon>
        <taxon>Bacillati</taxon>
        <taxon>Actinomycetota</taxon>
        <taxon>Actinomycetes</taxon>
        <taxon>Kitasatosporales</taxon>
        <taxon>Streptomycetaceae</taxon>
        <taxon>Streptomyces</taxon>
    </lineage>
</organism>
<proteinExistence type="predicted"/>
<feature type="domain" description="DUF1648" evidence="2">
    <location>
        <begin position="19"/>
        <end position="64"/>
    </location>
</feature>
<feature type="transmembrane region" description="Helical" evidence="1">
    <location>
        <begin position="54"/>
        <end position="76"/>
    </location>
</feature>
<evidence type="ECO:0000259" key="2">
    <source>
        <dbReference type="Pfam" id="PF07853"/>
    </source>
</evidence>
<feature type="transmembrane region" description="Helical" evidence="1">
    <location>
        <begin position="175"/>
        <end position="197"/>
    </location>
</feature>
<dbReference type="RefSeq" id="WP_071369041.1">
    <property type="nucleotide sequence ID" value="NZ_MLYP01000079.1"/>
</dbReference>
<evidence type="ECO:0000256" key="1">
    <source>
        <dbReference type="SAM" id="Phobius"/>
    </source>
</evidence>
<keyword evidence="4" id="KW-1185">Reference proteome</keyword>
<gene>
    <name evidence="3" type="ORF">BIV24_26820</name>
</gene>
<keyword evidence="1" id="KW-0812">Transmembrane</keyword>
<dbReference type="EMBL" id="MLYP01000079">
    <property type="protein sequence ID" value="OIJ86137.1"/>
    <property type="molecule type" value="Genomic_DNA"/>
</dbReference>
<dbReference type="Proteomes" id="UP000179935">
    <property type="component" value="Unassembled WGS sequence"/>
</dbReference>